<name>B1G8N6_PARG4</name>
<evidence type="ECO:0000313" key="1">
    <source>
        <dbReference type="EMBL" id="EDT07533.1"/>
    </source>
</evidence>
<evidence type="ECO:0000313" key="2">
    <source>
        <dbReference type="Proteomes" id="UP000005045"/>
    </source>
</evidence>
<gene>
    <name evidence="1" type="ORF">BgramDRAFT_5694</name>
</gene>
<protein>
    <submittedName>
        <fullName evidence="1">Uncharacterized protein</fullName>
    </submittedName>
</protein>
<reference evidence="1 2" key="1">
    <citation type="submission" date="2008-03" db="EMBL/GenBank/DDBJ databases">
        <title>Sequencing of the draft genome and assembly of Burkholderia graminis C4D1M.</title>
        <authorList>
            <consortium name="US DOE Joint Genome Institute (JGI-PGF)"/>
            <person name="Copeland A."/>
            <person name="Lucas S."/>
            <person name="Lapidus A."/>
            <person name="Glavina del Rio T."/>
            <person name="Dalin E."/>
            <person name="Tice H."/>
            <person name="Bruce D."/>
            <person name="Goodwin L."/>
            <person name="Pitluck S."/>
            <person name="Larimer F."/>
            <person name="Land M.L."/>
            <person name="Hauser L."/>
            <person name="Tiedje J."/>
            <person name="Richardson P."/>
        </authorList>
    </citation>
    <scope>NUCLEOTIDE SEQUENCE [LARGE SCALE GENOMIC DNA]</scope>
    <source>
        <strain evidence="2">ATCC 700544 / DSM 17151 / LMG 18924 / NCIMB 13744 / C4D1M</strain>
    </source>
</reference>
<organism evidence="1 2">
    <name type="scientific">Paraburkholderia graminis (strain ATCC 700544 / DSM 17151 / LMG 18924 / NCIMB 13744 / C4D1M)</name>
    <dbReference type="NCBI Taxonomy" id="396598"/>
    <lineage>
        <taxon>Bacteria</taxon>
        <taxon>Pseudomonadati</taxon>
        <taxon>Pseudomonadota</taxon>
        <taxon>Betaproteobacteria</taxon>
        <taxon>Burkholderiales</taxon>
        <taxon>Burkholderiaceae</taxon>
        <taxon>Paraburkholderia</taxon>
    </lineage>
</organism>
<dbReference type="EMBL" id="ABLD01000026">
    <property type="protein sequence ID" value="EDT07533.1"/>
    <property type="molecule type" value="Genomic_DNA"/>
</dbReference>
<keyword evidence="2" id="KW-1185">Reference proteome</keyword>
<proteinExistence type="predicted"/>
<accession>B1G8N6</accession>
<comment type="caution">
    <text evidence="1">The sequence shown here is derived from an EMBL/GenBank/DDBJ whole genome shotgun (WGS) entry which is preliminary data.</text>
</comment>
<dbReference type="AlphaFoldDB" id="B1G8N6"/>
<sequence length="44" mass="4746">MLLARLAAAVELLFPLYDSDRRIVSTSPMCCARGVSYSTISVPA</sequence>
<dbReference type="Proteomes" id="UP000005045">
    <property type="component" value="Unassembled WGS sequence"/>
</dbReference>